<reference evidence="3" key="1">
    <citation type="submission" date="2020-01" db="EMBL/GenBank/DDBJ databases">
        <title>Identification and distribution of gene clusters putatively required for synthesis of sphingolipid metabolism inhibitors in phylogenetically diverse species of the filamentous fungus Fusarium.</title>
        <authorList>
            <person name="Kim H.-S."/>
            <person name="Busman M."/>
            <person name="Brown D.W."/>
            <person name="Divon H."/>
            <person name="Uhlig S."/>
            <person name="Proctor R.H."/>
        </authorList>
    </citation>
    <scope>NUCLEOTIDE SEQUENCE</scope>
    <source>
        <strain evidence="3">NRRL 31653</strain>
    </source>
</reference>
<evidence type="ECO:0000256" key="2">
    <source>
        <dbReference type="SAM" id="Phobius"/>
    </source>
</evidence>
<feature type="transmembrane region" description="Helical" evidence="2">
    <location>
        <begin position="123"/>
        <end position="146"/>
    </location>
</feature>
<feature type="compositionally biased region" description="Polar residues" evidence="1">
    <location>
        <begin position="311"/>
        <end position="320"/>
    </location>
</feature>
<comment type="caution">
    <text evidence="3">The sequence shown here is derived from an EMBL/GenBank/DDBJ whole genome shotgun (WGS) entry which is preliminary data.</text>
</comment>
<dbReference type="EMBL" id="LUFC02000054">
    <property type="protein sequence ID" value="KAF4502831.1"/>
    <property type="molecule type" value="Genomic_DNA"/>
</dbReference>
<dbReference type="OrthoDB" id="5016795at2759"/>
<feature type="region of interest" description="Disordered" evidence="1">
    <location>
        <begin position="277"/>
        <end position="320"/>
    </location>
</feature>
<organism evidence="3 4">
    <name type="scientific">Fusarium agapanthi</name>
    <dbReference type="NCBI Taxonomy" id="1803897"/>
    <lineage>
        <taxon>Eukaryota</taxon>
        <taxon>Fungi</taxon>
        <taxon>Dikarya</taxon>
        <taxon>Ascomycota</taxon>
        <taxon>Pezizomycotina</taxon>
        <taxon>Sordariomycetes</taxon>
        <taxon>Hypocreomycetidae</taxon>
        <taxon>Hypocreales</taxon>
        <taxon>Nectriaceae</taxon>
        <taxon>Fusarium</taxon>
        <taxon>Fusarium fujikuroi species complex</taxon>
    </lineage>
</organism>
<protein>
    <recommendedName>
        <fullName evidence="5">Integral membrane protein</fullName>
    </recommendedName>
</protein>
<keyword evidence="2" id="KW-1133">Transmembrane helix</keyword>
<gene>
    <name evidence="3" type="ORF">FAGAP_941</name>
</gene>
<feature type="transmembrane region" description="Helical" evidence="2">
    <location>
        <begin position="87"/>
        <end position="111"/>
    </location>
</feature>
<name>A0A9P5BQ38_9HYPO</name>
<feature type="transmembrane region" description="Helical" evidence="2">
    <location>
        <begin position="55"/>
        <end position="75"/>
    </location>
</feature>
<dbReference type="Proteomes" id="UP000737391">
    <property type="component" value="Unassembled WGS sequence"/>
</dbReference>
<evidence type="ECO:0000313" key="4">
    <source>
        <dbReference type="Proteomes" id="UP000737391"/>
    </source>
</evidence>
<evidence type="ECO:0000313" key="3">
    <source>
        <dbReference type="EMBL" id="KAF4502831.1"/>
    </source>
</evidence>
<evidence type="ECO:0000256" key="1">
    <source>
        <dbReference type="SAM" id="MobiDB-lite"/>
    </source>
</evidence>
<keyword evidence="4" id="KW-1185">Reference proteome</keyword>
<accession>A0A9P5BQ38</accession>
<feature type="transmembrane region" description="Helical" evidence="2">
    <location>
        <begin position="233"/>
        <end position="256"/>
    </location>
</feature>
<evidence type="ECO:0008006" key="5">
    <source>
        <dbReference type="Google" id="ProtNLM"/>
    </source>
</evidence>
<proteinExistence type="predicted"/>
<feature type="transmembrane region" description="Helical" evidence="2">
    <location>
        <begin position="202"/>
        <end position="227"/>
    </location>
</feature>
<dbReference type="AlphaFoldDB" id="A0A9P5BQ38"/>
<keyword evidence="2" id="KW-0472">Membrane</keyword>
<feature type="transmembrane region" description="Helical" evidence="2">
    <location>
        <begin position="166"/>
        <end position="190"/>
    </location>
</feature>
<sequence length="320" mass="34816">MIKFSQVDARIYPSGCYDVNAIGTNEDPVTPIYNVSAQQFASPESGFYSIVDMILIAWILTSASGIIIFACIPKGDLDDTVGDSRHIAAILLITSGIVFSKLTLCAIYYRIVRRLGWSSYTRYAILGSVVLVIVPFVLHFALIIAGRQWGGAKTPCHLHRPTIYRVYIAEAGIWAVEDLTVMIAMLAIFLPDLHGVKRIVTIVAFVSNGLLTLAVILIRLMFLVIGLKNPDTTFMLAKAMLCLFVESNIVIIFGSLTELRTFTNYFGISIFESPQPLTDSNGSQGIRVGTGDTVGGTPMNRVEPGSGRSEIGSSSDLPLL</sequence>
<keyword evidence="2" id="KW-0812">Transmembrane</keyword>